<dbReference type="InterPro" id="IPR017860">
    <property type="entry name" value="Peptidase_M22_CS"/>
</dbReference>
<dbReference type="EMBL" id="CASHTH010001108">
    <property type="protein sequence ID" value="CAI8011537.1"/>
    <property type="molecule type" value="Genomic_DNA"/>
</dbReference>
<dbReference type="InterPro" id="IPR022450">
    <property type="entry name" value="TsaD"/>
</dbReference>
<evidence type="ECO:0000256" key="1">
    <source>
        <dbReference type="ARBA" id="ARBA00012156"/>
    </source>
</evidence>
<evidence type="ECO:0000256" key="4">
    <source>
        <dbReference type="ARBA" id="ARBA00022694"/>
    </source>
</evidence>
<dbReference type="NCBIfam" id="TIGR03723">
    <property type="entry name" value="T6A_TsaD_YgjD"/>
    <property type="match status" value="1"/>
</dbReference>
<evidence type="ECO:0000313" key="10">
    <source>
        <dbReference type="EMBL" id="CAI8011537.1"/>
    </source>
</evidence>
<comment type="catalytic activity">
    <reaction evidence="8">
        <text>L-threonylcarbamoyladenylate + adenosine(37) in tRNA = N(6)-L-threonylcarbamoyladenosine(37) in tRNA + AMP + H(+)</text>
        <dbReference type="Rhea" id="RHEA:37059"/>
        <dbReference type="Rhea" id="RHEA-COMP:10162"/>
        <dbReference type="Rhea" id="RHEA-COMP:10163"/>
        <dbReference type="ChEBI" id="CHEBI:15378"/>
        <dbReference type="ChEBI" id="CHEBI:73682"/>
        <dbReference type="ChEBI" id="CHEBI:74411"/>
        <dbReference type="ChEBI" id="CHEBI:74418"/>
        <dbReference type="ChEBI" id="CHEBI:456215"/>
        <dbReference type="EC" id="2.3.1.234"/>
    </reaction>
</comment>
<evidence type="ECO:0000256" key="3">
    <source>
        <dbReference type="ARBA" id="ARBA00022679"/>
    </source>
</evidence>
<dbReference type="GO" id="GO:0002949">
    <property type="term" value="P:tRNA threonylcarbamoyladenosine modification"/>
    <property type="evidence" value="ECO:0007669"/>
    <property type="project" value="InterPro"/>
</dbReference>
<dbReference type="AlphaFoldDB" id="A0AA35RK31"/>
<dbReference type="SUPFAM" id="SSF53067">
    <property type="entry name" value="Actin-like ATPase domain"/>
    <property type="match status" value="2"/>
</dbReference>
<organism evidence="10 11">
    <name type="scientific">Geodia barretti</name>
    <name type="common">Barrett's horny sponge</name>
    <dbReference type="NCBI Taxonomy" id="519541"/>
    <lineage>
        <taxon>Eukaryota</taxon>
        <taxon>Metazoa</taxon>
        <taxon>Porifera</taxon>
        <taxon>Demospongiae</taxon>
        <taxon>Heteroscleromorpha</taxon>
        <taxon>Tetractinellida</taxon>
        <taxon>Astrophorina</taxon>
        <taxon>Geodiidae</taxon>
        <taxon>Geodia</taxon>
    </lineage>
</organism>
<dbReference type="PANTHER" id="PTHR11735">
    <property type="entry name" value="TRNA N6-ADENOSINE THREONYLCARBAMOYLTRANSFERASE"/>
    <property type="match status" value="1"/>
</dbReference>
<keyword evidence="3" id="KW-0808">Transferase</keyword>
<dbReference type="EC" id="2.3.1.234" evidence="1"/>
<proteinExistence type="inferred from homology"/>
<dbReference type="PROSITE" id="PS01016">
    <property type="entry name" value="GLYCOPROTEASE"/>
    <property type="match status" value="1"/>
</dbReference>
<evidence type="ECO:0000256" key="2">
    <source>
        <dbReference type="ARBA" id="ARBA00022490"/>
    </source>
</evidence>
<evidence type="ECO:0000256" key="7">
    <source>
        <dbReference type="ARBA" id="ARBA00023315"/>
    </source>
</evidence>
<gene>
    <name evidence="10" type="ORF">GBAR_LOCUS7430</name>
</gene>
<keyword evidence="4" id="KW-0819">tRNA processing</keyword>
<keyword evidence="11" id="KW-1185">Reference proteome</keyword>
<name>A0AA35RK31_GEOBA</name>
<dbReference type="GO" id="GO:0061711">
    <property type="term" value="F:tRNA N(6)-L-threonylcarbamoyladenine synthase activity"/>
    <property type="evidence" value="ECO:0007669"/>
    <property type="project" value="UniProtKB-EC"/>
</dbReference>
<feature type="non-terminal residue" evidence="10">
    <location>
        <position position="333"/>
    </location>
</feature>
<keyword evidence="2" id="KW-0963">Cytoplasm</keyword>
<reference evidence="10" key="1">
    <citation type="submission" date="2023-03" db="EMBL/GenBank/DDBJ databases">
        <authorList>
            <person name="Steffen K."/>
            <person name="Cardenas P."/>
        </authorList>
    </citation>
    <scope>NUCLEOTIDE SEQUENCE</scope>
</reference>
<keyword evidence="7" id="KW-0012">Acyltransferase</keyword>
<dbReference type="HAMAP" id="MF_01445">
    <property type="entry name" value="TsaD"/>
    <property type="match status" value="1"/>
</dbReference>
<dbReference type="GO" id="GO:0046872">
    <property type="term" value="F:metal ion binding"/>
    <property type="evidence" value="ECO:0007669"/>
    <property type="project" value="UniProtKB-KW"/>
</dbReference>
<dbReference type="FunFam" id="3.30.420.40:FF:000040">
    <property type="entry name" value="tRNA N6-adenosine threonylcarbamoyltransferase"/>
    <property type="match status" value="1"/>
</dbReference>
<evidence type="ECO:0000256" key="5">
    <source>
        <dbReference type="ARBA" id="ARBA00022723"/>
    </source>
</evidence>
<evidence type="ECO:0000313" key="11">
    <source>
        <dbReference type="Proteomes" id="UP001174909"/>
    </source>
</evidence>
<dbReference type="InterPro" id="IPR000905">
    <property type="entry name" value="Gcp-like_dom"/>
</dbReference>
<dbReference type="Proteomes" id="UP001174909">
    <property type="component" value="Unassembled WGS sequence"/>
</dbReference>
<dbReference type="Pfam" id="PF00814">
    <property type="entry name" value="TsaD"/>
    <property type="match status" value="1"/>
</dbReference>
<dbReference type="InterPro" id="IPR043129">
    <property type="entry name" value="ATPase_NBD"/>
</dbReference>
<dbReference type="CDD" id="cd24133">
    <property type="entry name" value="ASKHA_NBD_TsaD_bac"/>
    <property type="match status" value="1"/>
</dbReference>
<dbReference type="InterPro" id="IPR017861">
    <property type="entry name" value="KAE1/TsaD"/>
</dbReference>
<keyword evidence="5" id="KW-0479">Metal-binding</keyword>
<dbReference type="Gene3D" id="3.30.420.40">
    <property type="match status" value="2"/>
</dbReference>
<evidence type="ECO:0000256" key="8">
    <source>
        <dbReference type="ARBA" id="ARBA00048117"/>
    </source>
</evidence>
<dbReference type="PRINTS" id="PR00789">
    <property type="entry name" value="OSIALOPTASE"/>
</dbReference>
<dbReference type="NCBIfam" id="TIGR00329">
    <property type="entry name" value="gcp_kae1"/>
    <property type="match status" value="1"/>
</dbReference>
<keyword evidence="6" id="KW-0408">Iron</keyword>
<protein>
    <recommendedName>
        <fullName evidence="1">N(6)-L-threonylcarbamoyladenine synthase</fullName>
        <ecNumber evidence="1">2.3.1.234</ecNumber>
    </recommendedName>
</protein>
<evidence type="ECO:0000256" key="6">
    <source>
        <dbReference type="ARBA" id="ARBA00023004"/>
    </source>
</evidence>
<feature type="domain" description="Gcp-like" evidence="9">
    <location>
        <begin position="21"/>
        <end position="307"/>
    </location>
</feature>
<dbReference type="PANTHER" id="PTHR11735:SF6">
    <property type="entry name" value="TRNA N6-ADENOSINE THREONYLCARBAMOYLTRANSFERASE, MITOCHONDRIAL"/>
    <property type="match status" value="1"/>
</dbReference>
<sequence length="333" mass="35240">ILGIDTSCDETAAAVVADGREVLSNIVASQVETHQEYGGVVPELASRKHIEAINYIVSRSLAEAGVTFKDLEAIAVTNRPGLIGALLVGVAAAKSLAYCHNLPLLGINHIEGHIYAPFLADALPFPHICLTVSGGHTLLVEVHEGWQYKVLGSTQDDAAGEVYDKVAKYLGLGFPGGKVIDDLAQKGNPSAVKFPRPMRNTDDYQFSFSGIKTSVRYFVEKARRAGLLVENGQQDIAASFQAAVVDVLVYKSLRAVKATGAAAITLTGGVAANSHLRASLKLAAAEIGAEVYYPPMNLCTDNGAMIAGIAYQKYQQGLRDGLSLNATPKGSIF</sequence>
<accession>A0AA35RK31</accession>
<evidence type="ECO:0000259" key="9">
    <source>
        <dbReference type="Pfam" id="PF00814"/>
    </source>
</evidence>
<comment type="caution">
    <text evidence="10">The sequence shown here is derived from an EMBL/GenBank/DDBJ whole genome shotgun (WGS) entry which is preliminary data.</text>
</comment>